<gene>
    <name evidence="1" type="ORF">S01H1_84801</name>
</gene>
<protein>
    <submittedName>
        <fullName evidence="1">Uncharacterized protein</fullName>
    </submittedName>
</protein>
<dbReference type="AlphaFoldDB" id="X0XN83"/>
<organism evidence="1">
    <name type="scientific">marine sediment metagenome</name>
    <dbReference type="NCBI Taxonomy" id="412755"/>
    <lineage>
        <taxon>unclassified sequences</taxon>
        <taxon>metagenomes</taxon>
        <taxon>ecological metagenomes</taxon>
    </lineage>
</organism>
<proteinExistence type="predicted"/>
<feature type="non-terminal residue" evidence="1">
    <location>
        <position position="1"/>
    </location>
</feature>
<reference evidence="1" key="1">
    <citation type="journal article" date="2014" name="Front. Microbiol.">
        <title>High frequency of phylogenetically diverse reductive dehalogenase-homologous genes in deep subseafloor sedimentary metagenomes.</title>
        <authorList>
            <person name="Kawai M."/>
            <person name="Futagami T."/>
            <person name="Toyoda A."/>
            <person name="Takaki Y."/>
            <person name="Nishi S."/>
            <person name="Hori S."/>
            <person name="Arai W."/>
            <person name="Tsubouchi T."/>
            <person name="Morono Y."/>
            <person name="Uchiyama I."/>
            <person name="Ito T."/>
            <person name="Fujiyama A."/>
            <person name="Inagaki F."/>
            <person name="Takami H."/>
        </authorList>
    </citation>
    <scope>NUCLEOTIDE SEQUENCE</scope>
    <source>
        <strain evidence="1">Expedition CK06-06</strain>
    </source>
</reference>
<accession>X0XN83</accession>
<name>X0XN83_9ZZZZ</name>
<evidence type="ECO:0000313" key="1">
    <source>
        <dbReference type="EMBL" id="GAG44619.1"/>
    </source>
</evidence>
<dbReference type="EMBL" id="BARS01058007">
    <property type="protein sequence ID" value="GAG44619.1"/>
    <property type="molecule type" value="Genomic_DNA"/>
</dbReference>
<comment type="caution">
    <text evidence="1">The sequence shown here is derived from an EMBL/GenBank/DDBJ whole genome shotgun (WGS) entry which is preliminary data.</text>
</comment>
<sequence>LYWEFYDSGSVLKFTATTISDPAITQDSDIDGDFMKVIDIPLSGWALGIATVQAFAKKDGQEIGPYPMLASVFQVVETLVGYCSVADVVNYSGVLARDLGQDSENLLQTLLTDWIAQA</sequence>
<feature type="non-terminal residue" evidence="1">
    <location>
        <position position="118"/>
    </location>
</feature>